<organism evidence="2">
    <name type="scientific">Thermobifida fusca (strain YX)</name>
    <dbReference type="NCBI Taxonomy" id="269800"/>
    <lineage>
        <taxon>Bacteria</taxon>
        <taxon>Bacillati</taxon>
        <taxon>Actinomycetota</taxon>
        <taxon>Actinomycetes</taxon>
        <taxon>Streptosporangiales</taxon>
        <taxon>Nocardiopsidaceae</taxon>
        <taxon>Thermobifida</taxon>
    </lineage>
</organism>
<name>Q47QV2_THEFY</name>
<proteinExistence type="predicted"/>
<dbReference type="KEGG" id="tfu:Tfu_1127"/>
<reference evidence="2" key="1">
    <citation type="submission" date="2005-07" db="EMBL/GenBank/DDBJ databases">
        <title>Complete sequence of Thermobifida fusca YX.</title>
        <authorList>
            <consortium name="US DOE Joint Genome Institute"/>
            <person name="Copeland A."/>
            <person name="Lucas S."/>
            <person name="Lapidus A."/>
            <person name="Barry K."/>
            <person name="Detter J.C."/>
            <person name="Glavina T."/>
            <person name="Hammon N."/>
            <person name="Israni S."/>
            <person name="Pitluck S."/>
            <person name="Di Bartolo G."/>
            <person name="Chain P."/>
            <person name="Schmutz J."/>
            <person name="Larimer F."/>
            <person name="Land M."/>
            <person name="Lykidis A."/>
            <person name="Richardson P."/>
        </authorList>
    </citation>
    <scope>NUCLEOTIDE SEQUENCE</scope>
    <source>
        <strain evidence="2">YX</strain>
    </source>
</reference>
<dbReference type="AlphaFoldDB" id="Q47QV2"/>
<feature type="region of interest" description="Disordered" evidence="1">
    <location>
        <begin position="1"/>
        <end position="135"/>
    </location>
</feature>
<evidence type="ECO:0000256" key="1">
    <source>
        <dbReference type="SAM" id="MobiDB-lite"/>
    </source>
</evidence>
<feature type="compositionally biased region" description="Low complexity" evidence="1">
    <location>
        <begin position="94"/>
        <end position="112"/>
    </location>
</feature>
<dbReference type="STRING" id="269800.Tfu_1127"/>
<accession>Q47QV2</accession>
<protein>
    <submittedName>
        <fullName evidence="2">Uncharacterized protein</fullName>
    </submittedName>
</protein>
<gene>
    <name evidence="2" type="ordered locus">Tfu_1127</name>
</gene>
<dbReference type="HOGENOM" id="CLU_1199335_0_0_11"/>
<sequence>MRLSPGQPAPRSARPALTCPPRWLQGTTPCAAPDQWRNRTHGPRHRPLRRGVRDPVRRAAGRPGAHCRPPGPHGPGPRQRTLLPADQPRRHRPLPGGRRPLGLRHPAPAGRPRPAHRPARGARMTPTPKTPDGQETDEVYRVRGQRVWRDGAELSTRRIEALAARLAAVARARREAELRAAYPVGTRVWLRGDPTPRTVTGYTDSPGLPPSLRLSGHTIARPRQVTRNPPT</sequence>
<evidence type="ECO:0000313" key="2">
    <source>
        <dbReference type="EMBL" id="AAZ55165.1"/>
    </source>
</evidence>
<feature type="compositionally biased region" description="Basic residues" evidence="1">
    <location>
        <begin position="38"/>
        <end position="50"/>
    </location>
</feature>
<feature type="region of interest" description="Disordered" evidence="1">
    <location>
        <begin position="190"/>
        <end position="231"/>
    </location>
</feature>
<dbReference type="EMBL" id="CP000088">
    <property type="protein sequence ID" value="AAZ55165.1"/>
    <property type="molecule type" value="Genomic_DNA"/>
</dbReference>